<protein>
    <recommendedName>
        <fullName evidence="1">AAA-ATPase-like domain-containing protein</fullName>
    </recommendedName>
</protein>
<evidence type="ECO:0000259" key="1">
    <source>
        <dbReference type="Pfam" id="PF09820"/>
    </source>
</evidence>
<dbReference type="AlphaFoldDB" id="J9GD28"/>
<feature type="domain" description="AAA-ATPase-like" evidence="1">
    <location>
        <begin position="3"/>
        <end position="103"/>
    </location>
</feature>
<comment type="caution">
    <text evidence="2">The sequence shown here is derived from an EMBL/GenBank/DDBJ whole genome shotgun (WGS) entry which is preliminary data.</text>
</comment>
<proteinExistence type="predicted"/>
<evidence type="ECO:0000313" key="2">
    <source>
        <dbReference type="EMBL" id="EJW99667.1"/>
    </source>
</evidence>
<dbReference type="Pfam" id="PF09820">
    <property type="entry name" value="AAA-ATPase_like"/>
    <property type="match status" value="1"/>
</dbReference>
<dbReference type="PANTHER" id="PTHR34825">
    <property type="entry name" value="CONSERVED PROTEIN, WITH A WEAK D-GALACTARATE DEHYDRATASE/ALTRONATE HYDROLASE DOMAIN"/>
    <property type="match status" value="1"/>
</dbReference>
<accession>J9GD28</accession>
<reference evidence="2" key="1">
    <citation type="journal article" date="2012" name="PLoS ONE">
        <title>Gene sets for utilization of primary and secondary nutrition supplies in the distal gut of endangered iberian lynx.</title>
        <authorList>
            <person name="Alcaide M."/>
            <person name="Messina E."/>
            <person name="Richter M."/>
            <person name="Bargiela R."/>
            <person name="Peplies J."/>
            <person name="Huws S.A."/>
            <person name="Newbold C.J."/>
            <person name="Golyshin P.N."/>
            <person name="Simon M.A."/>
            <person name="Lopez G."/>
            <person name="Yakimov M.M."/>
            <person name="Ferrer M."/>
        </authorList>
    </citation>
    <scope>NUCLEOTIDE SEQUENCE</scope>
</reference>
<gene>
    <name evidence="2" type="ORF">EVA_12225</name>
</gene>
<name>J9GD28_9ZZZZ</name>
<organism evidence="2">
    <name type="scientific">gut metagenome</name>
    <dbReference type="NCBI Taxonomy" id="749906"/>
    <lineage>
        <taxon>unclassified sequences</taxon>
        <taxon>metagenomes</taxon>
        <taxon>organismal metagenomes</taxon>
    </lineage>
</organism>
<dbReference type="EMBL" id="AMCI01003705">
    <property type="protein sequence ID" value="EJW99667.1"/>
    <property type="molecule type" value="Genomic_DNA"/>
</dbReference>
<dbReference type="InterPro" id="IPR018631">
    <property type="entry name" value="AAA-ATPase-like_dom"/>
</dbReference>
<dbReference type="PANTHER" id="PTHR34825:SF1">
    <property type="entry name" value="AAA-ATPASE-LIKE DOMAIN-CONTAINING PROTEIN"/>
    <property type="match status" value="1"/>
</dbReference>
<sequence>MKIEGYIHDWEKEYEITPEVDFDLGSRFGRIIKAEAERSGRGVVVLIDEYDKPLLDVLEKDEELLDRNREILKAFYSVFKQTDAYLRFVFLTGVTKFSQISVFSGFNQPKDISMYDKYEALCGITEDELLKYFSEPIREMAESEGCTEEEMQQLLKQRYDGYHFGEKMLDVYNPFSLLNAFDSKRIRDYWFASGTPTYLIRLMNHFNEGIDQLTGKILFVGRVRELQSRH</sequence>